<dbReference type="InterPro" id="IPR013021">
    <property type="entry name" value="Myo-inos-1-P_Synthase_GAPDH"/>
</dbReference>
<name>A0A5S4V1Z3_9MICO</name>
<sequence length="489" mass="50198">MPRASAPSSPQRAPVPPFTISSTGISTTASASPPTTCRPRSPGISPTSPARSAPASADPTHVGGDTVTITPDELHDTATDAAWTRGRVGLWLIGARGSVATTAAVGVQALAARIAPPTGCATAGPGFAGVPLPGFDQIVIGGHDVSTMPIARRAEALADVGMLPAGVVAEAHRALGAIDAEIRPGYDPATDTGSQADAVRRLSDDITAFRARHHLAHVVVVDVSSTEALPEDRPEFHDPELLVAALADPEQQILPASSVAALAAVESGSAYACFTPSTGLWLPALLTIAERRGIPYAGQDGKTGETLLRTVLAPMFTERGMHVRSWAGTNLLGGGDGATLADPEAVRSKLVSKNRGLISLVGDHVVAPLHIDNVPDLGDVKTAWDHVHVEGFLSTRITLQTTWSAYDSMLAAPLVIDLARLLSLADAAGHHGVLPALGFFFKDPWGSDVHAFADQATALRSWASETGLAVAATSVPAAAAPAVAIGGAR</sequence>
<feature type="compositionally biased region" description="Low complexity" evidence="2">
    <location>
        <begin position="19"/>
        <end position="35"/>
    </location>
</feature>
<dbReference type="GO" id="GO:0004512">
    <property type="term" value="F:inositol-3-phosphate synthase activity"/>
    <property type="evidence" value="ECO:0007669"/>
    <property type="project" value="InterPro"/>
</dbReference>
<dbReference type="Gene3D" id="3.30.360.10">
    <property type="entry name" value="Dihydrodipicolinate Reductase, domain 2"/>
    <property type="match status" value="1"/>
</dbReference>
<dbReference type="GO" id="GO:0008654">
    <property type="term" value="P:phospholipid biosynthetic process"/>
    <property type="evidence" value="ECO:0007669"/>
    <property type="project" value="InterPro"/>
</dbReference>
<evidence type="ECO:0000256" key="2">
    <source>
        <dbReference type="SAM" id="MobiDB-lite"/>
    </source>
</evidence>
<comment type="caution">
    <text evidence="4">The sequence shown here is derived from an EMBL/GenBank/DDBJ whole genome shotgun (WGS) entry which is preliminary data.</text>
</comment>
<evidence type="ECO:0000256" key="1">
    <source>
        <dbReference type="ARBA" id="ARBA00010813"/>
    </source>
</evidence>
<feature type="compositionally biased region" description="Polar residues" evidence="2">
    <location>
        <begin position="1"/>
        <end position="11"/>
    </location>
</feature>
<dbReference type="Gene3D" id="3.40.50.720">
    <property type="entry name" value="NAD(P)-binding Rossmann-like Domain"/>
    <property type="match status" value="1"/>
</dbReference>
<dbReference type="PANTHER" id="PTHR11510">
    <property type="entry name" value="MYO-INOSITOL-1 PHOSPHATE SYNTHASE"/>
    <property type="match status" value="1"/>
</dbReference>
<feature type="domain" description="Myo-inositol-1-phosphate synthase GAPDH-like" evidence="3">
    <location>
        <begin position="304"/>
        <end position="408"/>
    </location>
</feature>
<organism evidence="4 5">
    <name type="scientific">Agromyces mariniharenae</name>
    <dbReference type="NCBI Taxonomy" id="2604423"/>
    <lineage>
        <taxon>Bacteria</taxon>
        <taxon>Bacillati</taxon>
        <taxon>Actinomycetota</taxon>
        <taxon>Actinomycetes</taxon>
        <taxon>Micrococcales</taxon>
        <taxon>Microbacteriaceae</taxon>
        <taxon>Agromyces</taxon>
    </lineage>
</organism>
<dbReference type="Pfam" id="PF01658">
    <property type="entry name" value="Inos-1-P_synth"/>
    <property type="match status" value="1"/>
</dbReference>
<dbReference type="GO" id="GO:0006021">
    <property type="term" value="P:inositol biosynthetic process"/>
    <property type="evidence" value="ECO:0007669"/>
    <property type="project" value="InterPro"/>
</dbReference>
<accession>A0A5S4V1Z3</accession>
<keyword evidence="5" id="KW-1185">Reference proteome</keyword>
<evidence type="ECO:0000259" key="3">
    <source>
        <dbReference type="Pfam" id="PF01658"/>
    </source>
</evidence>
<reference evidence="4 5" key="1">
    <citation type="submission" date="2019-08" db="EMBL/GenBank/DDBJ databases">
        <authorList>
            <person name="Hu J."/>
        </authorList>
    </citation>
    <scope>NUCLEOTIDE SEQUENCE [LARGE SCALE GENOMIC DNA]</scope>
    <source>
        <strain evidence="4 5">NEAU-184</strain>
    </source>
</reference>
<evidence type="ECO:0000313" key="5">
    <source>
        <dbReference type="Proteomes" id="UP000325243"/>
    </source>
</evidence>
<feature type="region of interest" description="Disordered" evidence="2">
    <location>
        <begin position="1"/>
        <end position="68"/>
    </location>
</feature>
<feature type="compositionally biased region" description="Low complexity" evidence="2">
    <location>
        <begin position="45"/>
        <end position="59"/>
    </location>
</feature>
<protein>
    <submittedName>
        <fullName evidence="4">Myo-inositol-1-phosphate synthase</fullName>
    </submittedName>
</protein>
<proteinExistence type="inferred from homology"/>
<dbReference type="SUPFAM" id="SSF55347">
    <property type="entry name" value="Glyceraldehyde-3-phosphate dehydrogenase-like, C-terminal domain"/>
    <property type="match status" value="1"/>
</dbReference>
<dbReference type="InterPro" id="IPR036291">
    <property type="entry name" value="NAD(P)-bd_dom_sf"/>
</dbReference>
<evidence type="ECO:0000313" key="4">
    <source>
        <dbReference type="EMBL" id="TYL50540.1"/>
    </source>
</evidence>
<dbReference type="Pfam" id="PF07994">
    <property type="entry name" value="NAD_binding_5"/>
    <property type="match status" value="1"/>
</dbReference>
<dbReference type="Proteomes" id="UP000325243">
    <property type="component" value="Unassembled WGS sequence"/>
</dbReference>
<dbReference type="EMBL" id="VSSB01000002">
    <property type="protein sequence ID" value="TYL50540.1"/>
    <property type="molecule type" value="Genomic_DNA"/>
</dbReference>
<dbReference type="AlphaFoldDB" id="A0A5S4V1Z3"/>
<dbReference type="InterPro" id="IPR002587">
    <property type="entry name" value="Myo-inos-1-P_Synthase"/>
</dbReference>
<comment type="similarity">
    <text evidence="1">Belongs to the myo-inositol 1-phosphate synthase family.</text>
</comment>
<gene>
    <name evidence="4" type="ORF">FYC51_15230</name>
</gene>
<dbReference type="SUPFAM" id="SSF51735">
    <property type="entry name" value="NAD(P)-binding Rossmann-fold domains"/>
    <property type="match status" value="1"/>
</dbReference>